<proteinExistence type="predicted"/>
<dbReference type="OMA" id="KCENIMR"/>
<dbReference type="PROSITE" id="PS00108">
    <property type="entry name" value="PROTEIN_KINASE_ST"/>
    <property type="match status" value="1"/>
</dbReference>
<sequence>MKIIDTKKIKDEYVRNNLHREARIMSTLKHPYIVRLYETLKASTLYCLVTEYATGGDMLDFVKSQENRRLNETTARFFTRQLLSAVAYLHEKSVIHRDLKMENILLDEPKHNIKLIDFGLSNIYRKHDPLKTHCGSPEYAAPELFVPGKTYGPEIDVWSLGVIMYAMMLGRLPFCFSSSEEYHRHNMMQMIQKGLTSVHEKEMQALTPS</sequence>
<dbReference type="GO" id="GO:0035556">
    <property type="term" value="P:intracellular signal transduction"/>
    <property type="evidence" value="ECO:0000318"/>
    <property type="project" value="GO_Central"/>
</dbReference>
<dbReference type="GO" id="GO:0005634">
    <property type="term" value="C:nucleus"/>
    <property type="evidence" value="ECO:0000318"/>
    <property type="project" value="GO_Central"/>
</dbReference>
<dbReference type="InterPro" id="IPR001245">
    <property type="entry name" value="Ser-Thr/Tyr_kinase_cat_dom"/>
</dbReference>
<dbReference type="OrthoDB" id="193931at2759"/>
<dbReference type="HOGENOM" id="CLU_000288_63_0_1"/>
<feature type="domain" description="Protein kinase" evidence="3">
    <location>
        <begin position="1"/>
        <end position="209"/>
    </location>
</feature>
<dbReference type="InterPro" id="IPR011009">
    <property type="entry name" value="Kinase-like_dom_sf"/>
</dbReference>
<gene>
    <name evidence="4" type="primary">20215482</name>
</gene>
<dbReference type="eggNOG" id="KOG0583">
    <property type="taxonomic scope" value="Eukaryota"/>
</dbReference>
<evidence type="ECO:0000256" key="2">
    <source>
        <dbReference type="ARBA" id="ARBA00022840"/>
    </source>
</evidence>
<dbReference type="KEGG" id="hro:HELRODRAFT_77754"/>
<dbReference type="CTD" id="20215482"/>
<keyword evidence="5" id="KW-1185">Reference proteome</keyword>
<dbReference type="EnsemblMetazoa" id="HelroT77754">
    <property type="protein sequence ID" value="HelroP77754"/>
    <property type="gene ID" value="HelroG77754"/>
</dbReference>
<dbReference type="Pfam" id="PF00069">
    <property type="entry name" value="Pkinase"/>
    <property type="match status" value="1"/>
</dbReference>
<keyword evidence="1" id="KW-0547">Nucleotide-binding</keyword>
<dbReference type="PRINTS" id="PR00109">
    <property type="entry name" value="TYRKINASE"/>
</dbReference>
<organism evidence="4 5">
    <name type="scientific">Helobdella robusta</name>
    <name type="common">Californian leech</name>
    <dbReference type="NCBI Taxonomy" id="6412"/>
    <lineage>
        <taxon>Eukaryota</taxon>
        <taxon>Metazoa</taxon>
        <taxon>Spiralia</taxon>
        <taxon>Lophotrochozoa</taxon>
        <taxon>Annelida</taxon>
        <taxon>Clitellata</taxon>
        <taxon>Hirudinea</taxon>
        <taxon>Rhynchobdellida</taxon>
        <taxon>Glossiphoniidae</taxon>
        <taxon>Helobdella</taxon>
    </lineage>
</organism>
<evidence type="ECO:0000259" key="3">
    <source>
        <dbReference type="PROSITE" id="PS50011"/>
    </source>
</evidence>
<evidence type="ECO:0000313" key="5">
    <source>
        <dbReference type="Proteomes" id="UP000015101"/>
    </source>
</evidence>
<dbReference type="SMART" id="SM00220">
    <property type="entry name" value="S_TKc"/>
    <property type="match status" value="1"/>
</dbReference>
<evidence type="ECO:0000313" key="4">
    <source>
        <dbReference type="EnsemblMetazoa" id="HelroP77754"/>
    </source>
</evidence>
<reference evidence="5" key="2">
    <citation type="journal article" date="2013" name="Nature">
        <title>Insights into bilaterian evolution from three spiralian genomes.</title>
        <authorList>
            <person name="Simakov O."/>
            <person name="Marletaz F."/>
            <person name="Cho S.J."/>
            <person name="Edsinger-Gonzales E."/>
            <person name="Havlak P."/>
            <person name="Hellsten U."/>
            <person name="Kuo D.H."/>
            <person name="Larsson T."/>
            <person name="Lv J."/>
            <person name="Arendt D."/>
            <person name="Savage R."/>
            <person name="Osoegawa K."/>
            <person name="de Jong P."/>
            <person name="Grimwood J."/>
            <person name="Chapman J.A."/>
            <person name="Shapiro H."/>
            <person name="Aerts A."/>
            <person name="Otillar R.P."/>
            <person name="Terry A.Y."/>
            <person name="Boore J.L."/>
            <person name="Grigoriev I.V."/>
            <person name="Lindberg D.R."/>
            <person name="Seaver E.C."/>
            <person name="Weisblat D.A."/>
            <person name="Putnam N.H."/>
            <person name="Rokhsar D.S."/>
        </authorList>
    </citation>
    <scope>NUCLEOTIDE SEQUENCE</scope>
</reference>
<dbReference type="InterPro" id="IPR000719">
    <property type="entry name" value="Prot_kinase_dom"/>
</dbReference>
<dbReference type="GO" id="GO:0005524">
    <property type="term" value="F:ATP binding"/>
    <property type="evidence" value="ECO:0007669"/>
    <property type="project" value="UniProtKB-KW"/>
</dbReference>
<reference evidence="5" key="1">
    <citation type="submission" date="2012-12" db="EMBL/GenBank/DDBJ databases">
        <authorList>
            <person name="Hellsten U."/>
            <person name="Grimwood J."/>
            <person name="Chapman J.A."/>
            <person name="Shapiro H."/>
            <person name="Aerts A."/>
            <person name="Otillar R.P."/>
            <person name="Terry A.Y."/>
            <person name="Boore J.L."/>
            <person name="Simakov O."/>
            <person name="Marletaz F."/>
            <person name="Cho S.-J."/>
            <person name="Edsinger-Gonzales E."/>
            <person name="Havlak P."/>
            <person name="Kuo D.-H."/>
            <person name="Larsson T."/>
            <person name="Lv J."/>
            <person name="Arendt D."/>
            <person name="Savage R."/>
            <person name="Osoegawa K."/>
            <person name="de Jong P."/>
            <person name="Lindberg D.R."/>
            <person name="Seaver E.C."/>
            <person name="Weisblat D.A."/>
            <person name="Putnam N.H."/>
            <person name="Grigoriev I.V."/>
            <person name="Rokhsar D.S."/>
        </authorList>
    </citation>
    <scope>NUCLEOTIDE SEQUENCE</scope>
</reference>
<dbReference type="Gene3D" id="1.10.510.10">
    <property type="entry name" value="Transferase(Phosphotransferase) domain 1"/>
    <property type="match status" value="1"/>
</dbReference>
<dbReference type="PANTHER" id="PTHR24346">
    <property type="entry name" value="MAP/MICROTUBULE AFFINITY-REGULATING KINASE"/>
    <property type="match status" value="1"/>
</dbReference>
<dbReference type="PROSITE" id="PS50011">
    <property type="entry name" value="PROTEIN_KINASE_DOM"/>
    <property type="match status" value="1"/>
</dbReference>
<name>T1G334_HELRO</name>
<dbReference type="AlphaFoldDB" id="T1G334"/>
<dbReference type="Proteomes" id="UP000015101">
    <property type="component" value="Unassembled WGS sequence"/>
</dbReference>
<dbReference type="STRING" id="6412.T1G334"/>
<evidence type="ECO:0000256" key="1">
    <source>
        <dbReference type="ARBA" id="ARBA00022741"/>
    </source>
</evidence>
<dbReference type="SUPFAM" id="SSF56112">
    <property type="entry name" value="Protein kinase-like (PK-like)"/>
    <property type="match status" value="1"/>
</dbReference>
<keyword evidence="2" id="KW-0067">ATP-binding</keyword>
<accession>T1G334</accession>
<dbReference type="GO" id="GO:0004674">
    <property type="term" value="F:protein serine/threonine kinase activity"/>
    <property type="evidence" value="ECO:0000318"/>
    <property type="project" value="GO_Central"/>
</dbReference>
<dbReference type="InterPro" id="IPR008271">
    <property type="entry name" value="Ser/Thr_kinase_AS"/>
</dbReference>
<protein>
    <recommendedName>
        <fullName evidence="3">Protein kinase domain-containing protein</fullName>
    </recommendedName>
</protein>
<reference evidence="4" key="3">
    <citation type="submission" date="2015-06" db="UniProtKB">
        <authorList>
            <consortium name="EnsemblMetazoa"/>
        </authorList>
    </citation>
    <scope>IDENTIFICATION</scope>
</reference>
<dbReference type="GO" id="GO:0005737">
    <property type="term" value="C:cytoplasm"/>
    <property type="evidence" value="ECO:0000318"/>
    <property type="project" value="GO_Central"/>
</dbReference>
<dbReference type="PANTHER" id="PTHR24346:SF79">
    <property type="entry name" value="PROTEIN KINASE DOMAIN-CONTAINING PROTEIN"/>
    <property type="match status" value="1"/>
</dbReference>
<dbReference type="EMBL" id="AMQM01003892">
    <property type="status" value="NOT_ANNOTATED_CDS"/>
    <property type="molecule type" value="Genomic_DNA"/>
</dbReference>